<feature type="compositionally biased region" description="Polar residues" evidence="1">
    <location>
        <begin position="138"/>
        <end position="148"/>
    </location>
</feature>
<dbReference type="AlphaFoldDB" id="A0A9P6H497"/>
<evidence type="ECO:0000313" key="4">
    <source>
        <dbReference type="Proteomes" id="UP000736335"/>
    </source>
</evidence>
<reference evidence="3" key="1">
    <citation type="journal article" date="2020" name="Nat. Commun.">
        <title>Large-scale genome sequencing of mycorrhizal fungi provides insights into the early evolution of symbiotic traits.</title>
        <authorList>
            <person name="Miyauchi S."/>
            <person name="Kiss E."/>
            <person name="Kuo A."/>
            <person name="Drula E."/>
            <person name="Kohler A."/>
            <person name="Sanchez-Garcia M."/>
            <person name="Morin E."/>
            <person name="Andreopoulos B."/>
            <person name="Barry K.W."/>
            <person name="Bonito G."/>
            <person name="Buee M."/>
            <person name="Carver A."/>
            <person name="Chen C."/>
            <person name="Cichocki N."/>
            <person name="Clum A."/>
            <person name="Culley D."/>
            <person name="Crous P.W."/>
            <person name="Fauchery L."/>
            <person name="Girlanda M."/>
            <person name="Hayes R.D."/>
            <person name="Keri Z."/>
            <person name="LaButti K."/>
            <person name="Lipzen A."/>
            <person name="Lombard V."/>
            <person name="Magnuson J."/>
            <person name="Maillard F."/>
            <person name="Murat C."/>
            <person name="Nolan M."/>
            <person name="Ohm R.A."/>
            <person name="Pangilinan J."/>
            <person name="Pereira M.F."/>
            <person name="Perotto S."/>
            <person name="Peter M."/>
            <person name="Pfister S."/>
            <person name="Riley R."/>
            <person name="Sitrit Y."/>
            <person name="Stielow J.B."/>
            <person name="Szollosi G."/>
            <person name="Zifcakova L."/>
            <person name="Stursova M."/>
            <person name="Spatafora J.W."/>
            <person name="Tedersoo L."/>
            <person name="Vaario L.M."/>
            <person name="Yamada A."/>
            <person name="Yan M."/>
            <person name="Wang P."/>
            <person name="Xu J."/>
            <person name="Bruns T."/>
            <person name="Baldrian P."/>
            <person name="Vilgalys R."/>
            <person name="Dunand C."/>
            <person name="Henrissat B."/>
            <person name="Grigoriev I.V."/>
            <person name="Hibbett D."/>
            <person name="Nagy L.G."/>
            <person name="Martin F.M."/>
        </authorList>
    </citation>
    <scope>NUCLEOTIDE SEQUENCE</scope>
    <source>
        <strain evidence="3">UH-Tt-Lm1</strain>
    </source>
</reference>
<feature type="compositionally biased region" description="Low complexity" evidence="1">
    <location>
        <begin position="94"/>
        <end position="106"/>
    </location>
</feature>
<dbReference type="PROSITE" id="PS00028">
    <property type="entry name" value="ZINC_FINGER_C2H2_1"/>
    <property type="match status" value="1"/>
</dbReference>
<gene>
    <name evidence="3" type="ORF">BJ322DRAFT_1024544</name>
</gene>
<proteinExistence type="predicted"/>
<evidence type="ECO:0000259" key="2">
    <source>
        <dbReference type="PROSITE" id="PS00028"/>
    </source>
</evidence>
<feature type="compositionally biased region" description="Basic and acidic residues" evidence="1">
    <location>
        <begin position="126"/>
        <end position="137"/>
    </location>
</feature>
<sequence length="267" mass="29281">MPPIAGSTGHTTSSPHSASHKRKAIYTNSETRTRSHARDPSQTSMDCGRSTPRKLDVHKDLPGIPSQTTGLRGLEPVMGALPRHKRRPLKVEAASHAATSKASSSAEPRLDTTTSSWVPGEWMKQVSDDHSSEDRPSTDGSSEVSSSLPPAPTTRRFFAREMRIAPDSLEGKKGRKRVNQDGSFQCPRRGCHDVLPTPKALACHVHVHLLHDVSTSCELCGTLFNDEDDKEEHLNSCLKLPAFHEIESFNVEQPVGPLDKLLGRLHL</sequence>
<organism evidence="3 4">
    <name type="scientific">Thelephora terrestris</name>
    <dbReference type="NCBI Taxonomy" id="56493"/>
    <lineage>
        <taxon>Eukaryota</taxon>
        <taxon>Fungi</taxon>
        <taxon>Dikarya</taxon>
        <taxon>Basidiomycota</taxon>
        <taxon>Agaricomycotina</taxon>
        <taxon>Agaricomycetes</taxon>
        <taxon>Thelephorales</taxon>
        <taxon>Thelephoraceae</taxon>
        <taxon>Thelephora</taxon>
    </lineage>
</organism>
<name>A0A9P6H497_9AGAM</name>
<dbReference type="EMBL" id="WIUZ02000020">
    <property type="protein sequence ID" value="KAF9779142.1"/>
    <property type="molecule type" value="Genomic_DNA"/>
</dbReference>
<protein>
    <recommendedName>
        <fullName evidence="2">C2H2-type domain-containing protein</fullName>
    </recommendedName>
</protein>
<dbReference type="Proteomes" id="UP000736335">
    <property type="component" value="Unassembled WGS sequence"/>
</dbReference>
<feature type="domain" description="C2H2-type" evidence="2">
    <location>
        <begin position="186"/>
        <end position="208"/>
    </location>
</feature>
<reference evidence="3" key="2">
    <citation type="submission" date="2020-11" db="EMBL/GenBank/DDBJ databases">
        <authorList>
            <consortium name="DOE Joint Genome Institute"/>
            <person name="Kuo A."/>
            <person name="Miyauchi S."/>
            <person name="Kiss E."/>
            <person name="Drula E."/>
            <person name="Kohler A."/>
            <person name="Sanchez-Garcia M."/>
            <person name="Andreopoulos B."/>
            <person name="Barry K.W."/>
            <person name="Bonito G."/>
            <person name="Buee M."/>
            <person name="Carver A."/>
            <person name="Chen C."/>
            <person name="Cichocki N."/>
            <person name="Clum A."/>
            <person name="Culley D."/>
            <person name="Crous P.W."/>
            <person name="Fauchery L."/>
            <person name="Girlanda M."/>
            <person name="Hayes R."/>
            <person name="Keri Z."/>
            <person name="Labutti K."/>
            <person name="Lipzen A."/>
            <person name="Lombard V."/>
            <person name="Magnuson J."/>
            <person name="Maillard F."/>
            <person name="Morin E."/>
            <person name="Murat C."/>
            <person name="Nolan M."/>
            <person name="Ohm R."/>
            <person name="Pangilinan J."/>
            <person name="Pereira M."/>
            <person name="Perotto S."/>
            <person name="Peter M."/>
            <person name="Riley R."/>
            <person name="Sitrit Y."/>
            <person name="Stielow B."/>
            <person name="Szollosi G."/>
            <person name="Zifcakova L."/>
            <person name="Stursova M."/>
            <person name="Spatafora J.W."/>
            <person name="Tedersoo L."/>
            <person name="Vaario L.-M."/>
            <person name="Yamada A."/>
            <person name="Yan M."/>
            <person name="Wang P."/>
            <person name="Xu J."/>
            <person name="Bruns T."/>
            <person name="Baldrian P."/>
            <person name="Vilgalys R."/>
            <person name="Henrissat B."/>
            <person name="Grigoriev I.V."/>
            <person name="Hibbett D."/>
            <person name="Nagy L.G."/>
            <person name="Martin F.M."/>
        </authorList>
    </citation>
    <scope>NUCLEOTIDE SEQUENCE</scope>
    <source>
        <strain evidence="3">UH-Tt-Lm1</strain>
    </source>
</reference>
<evidence type="ECO:0000256" key="1">
    <source>
        <dbReference type="SAM" id="MobiDB-lite"/>
    </source>
</evidence>
<dbReference type="InterPro" id="IPR013087">
    <property type="entry name" value="Znf_C2H2_type"/>
</dbReference>
<feature type="region of interest" description="Disordered" evidence="1">
    <location>
        <begin position="1"/>
        <end position="156"/>
    </location>
</feature>
<feature type="compositionally biased region" description="Low complexity" evidence="1">
    <location>
        <begin position="1"/>
        <end position="17"/>
    </location>
</feature>
<evidence type="ECO:0000313" key="3">
    <source>
        <dbReference type="EMBL" id="KAF9779142.1"/>
    </source>
</evidence>
<comment type="caution">
    <text evidence="3">The sequence shown here is derived from an EMBL/GenBank/DDBJ whole genome shotgun (WGS) entry which is preliminary data.</text>
</comment>
<accession>A0A9P6H497</accession>
<keyword evidence="4" id="KW-1185">Reference proteome</keyword>